<evidence type="ECO:0000313" key="2">
    <source>
        <dbReference type="Proteomes" id="UP000185911"/>
    </source>
</evidence>
<reference evidence="1 2" key="1">
    <citation type="submission" date="2017-01" db="EMBL/GenBank/DDBJ databases">
        <title>Genome sequence of Rhodoferax antarcticus ANT.BR, a psychrophilic purple nonsulfur bacterium from an Antarctic microbial mat.</title>
        <authorList>
            <person name="Baker J."/>
            <person name="Riester C."/>
            <person name="Skinner B."/>
            <person name="Newell A."/>
            <person name="Swingley W."/>
            <person name="Madigan M."/>
            <person name="Jung D."/>
            <person name="Asao M."/>
            <person name="Chen M."/>
            <person name="Loughlin P."/>
            <person name="Pan H."/>
            <person name="Lin S."/>
            <person name="Li N."/>
            <person name="Shaw J."/>
            <person name="Prado M."/>
            <person name="Sherman C."/>
            <person name="Li X."/>
            <person name="Tang J."/>
            <person name="Blankenship R."/>
            <person name="Zhao T."/>
            <person name="Touchman J."/>
            <person name="Sattley M."/>
        </authorList>
    </citation>
    <scope>NUCLEOTIDE SEQUENCE [LARGE SCALE GENOMIC DNA]</scope>
    <source>
        <strain evidence="1 2">ANT.BR</strain>
    </source>
</reference>
<dbReference type="SUPFAM" id="SSF46785">
    <property type="entry name" value="Winged helix' DNA-binding domain"/>
    <property type="match status" value="1"/>
</dbReference>
<dbReference type="Proteomes" id="UP000185911">
    <property type="component" value="Unassembled WGS sequence"/>
</dbReference>
<dbReference type="Gene3D" id="1.10.10.10">
    <property type="entry name" value="Winged helix-like DNA-binding domain superfamily/Winged helix DNA-binding domain"/>
    <property type="match status" value="1"/>
</dbReference>
<proteinExistence type="predicted"/>
<dbReference type="AlphaFoldDB" id="A0A1Q8YCX7"/>
<dbReference type="STRING" id="81479.RA876_04820"/>
<keyword evidence="2" id="KW-1185">Reference proteome</keyword>
<gene>
    <name evidence="1" type="ORF">BLL52_2106</name>
</gene>
<organism evidence="1 2">
    <name type="scientific">Rhodoferax antarcticus ANT.BR</name>
    <dbReference type="NCBI Taxonomy" id="1111071"/>
    <lineage>
        <taxon>Bacteria</taxon>
        <taxon>Pseudomonadati</taxon>
        <taxon>Pseudomonadota</taxon>
        <taxon>Betaproteobacteria</taxon>
        <taxon>Burkholderiales</taxon>
        <taxon>Comamonadaceae</taxon>
        <taxon>Rhodoferax</taxon>
    </lineage>
</organism>
<dbReference type="InterPro" id="IPR036390">
    <property type="entry name" value="WH_DNA-bd_sf"/>
</dbReference>
<accession>A0A1Q8YCX7</accession>
<evidence type="ECO:0000313" key="1">
    <source>
        <dbReference type="EMBL" id="OLP05877.1"/>
    </source>
</evidence>
<comment type="caution">
    <text evidence="1">The sequence shown here is derived from an EMBL/GenBank/DDBJ whole genome shotgun (WGS) entry which is preliminary data.</text>
</comment>
<sequence length="117" mass="12918">MTERFLTITLQPDWKGALRAAGKAATAATYQGEVLNFESPGHFFGQLSEKRWEIVRAAQGKGELSVRELARVVGRDVKRVHEDVGILAELGLLERTEGGGVLCPYMSMHIDMYLKAA</sequence>
<dbReference type="Pfam" id="PF25212">
    <property type="entry name" value="HVO_A0114"/>
    <property type="match status" value="1"/>
</dbReference>
<dbReference type="InterPro" id="IPR036388">
    <property type="entry name" value="WH-like_DNA-bd_sf"/>
</dbReference>
<protein>
    <submittedName>
        <fullName evidence="1">Uncharacterized protein</fullName>
    </submittedName>
</protein>
<name>A0A1Q8YCX7_9BURK</name>
<dbReference type="RefSeq" id="WP_075586436.1">
    <property type="nucleotide sequence ID" value="NZ_MSYM01000013.1"/>
</dbReference>
<dbReference type="EMBL" id="MSYM01000013">
    <property type="protein sequence ID" value="OLP05877.1"/>
    <property type="molecule type" value="Genomic_DNA"/>
</dbReference>